<dbReference type="Pfam" id="PF13561">
    <property type="entry name" value="adh_short_C2"/>
    <property type="match status" value="1"/>
</dbReference>
<organism evidence="2 3">
    <name type="scientific">Pseudonocardia benzenivorans</name>
    <dbReference type="NCBI Taxonomy" id="228005"/>
    <lineage>
        <taxon>Bacteria</taxon>
        <taxon>Bacillati</taxon>
        <taxon>Actinomycetota</taxon>
        <taxon>Actinomycetes</taxon>
        <taxon>Pseudonocardiales</taxon>
        <taxon>Pseudonocardiaceae</taxon>
        <taxon>Pseudonocardia</taxon>
    </lineage>
</organism>
<reference evidence="3" key="1">
    <citation type="journal article" date="2019" name="Int. J. Syst. Evol. Microbiol.">
        <title>The Global Catalogue of Microorganisms (GCM) 10K type strain sequencing project: providing services to taxonomists for standard genome sequencing and annotation.</title>
        <authorList>
            <consortium name="The Broad Institute Genomics Platform"/>
            <consortium name="The Broad Institute Genome Sequencing Center for Infectious Disease"/>
            <person name="Wu L."/>
            <person name="Ma J."/>
        </authorList>
    </citation>
    <scope>NUCLEOTIDE SEQUENCE [LARGE SCALE GENOMIC DNA]</scope>
    <source>
        <strain evidence="3">CCUG 49018</strain>
    </source>
</reference>
<protein>
    <submittedName>
        <fullName evidence="2">SDR family oxidoreductase</fullName>
    </submittedName>
</protein>
<dbReference type="Proteomes" id="UP001597182">
    <property type="component" value="Unassembled WGS sequence"/>
</dbReference>
<comment type="similarity">
    <text evidence="1">Belongs to the short-chain dehydrogenases/reductases (SDR) family.</text>
</comment>
<evidence type="ECO:0000313" key="2">
    <source>
        <dbReference type="EMBL" id="MFD1233191.1"/>
    </source>
</evidence>
<comment type="caution">
    <text evidence="2">The sequence shown here is derived from an EMBL/GenBank/DDBJ whole genome shotgun (WGS) entry which is preliminary data.</text>
</comment>
<dbReference type="PRINTS" id="PR00081">
    <property type="entry name" value="GDHRDH"/>
</dbReference>
<dbReference type="InterPro" id="IPR050259">
    <property type="entry name" value="SDR"/>
</dbReference>
<dbReference type="EMBL" id="JBHTMB010000054">
    <property type="protein sequence ID" value="MFD1233191.1"/>
    <property type="molecule type" value="Genomic_DNA"/>
</dbReference>
<dbReference type="Pfam" id="PF00106">
    <property type="entry name" value="adh_short"/>
    <property type="match status" value="1"/>
</dbReference>
<dbReference type="PANTHER" id="PTHR42879:SF2">
    <property type="entry name" value="3-OXOACYL-[ACYL-CARRIER-PROTEIN] REDUCTASE FABG"/>
    <property type="match status" value="1"/>
</dbReference>
<proteinExistence type="inferred from homology"/>
<evidence type="ECO:0000313" key="3">
    <source>
        <dbReference type="Proteomes" id="UP001597182"/>
    </source>
</evidence>
<dbReference type="RefSeq" id="WP_339122798.1">
    <property type="nucleotide sequence ID" value="NZ_BAABKS010000040.1"/>
</dbReference>
<dbReference type="Gene3D" id="3.40.50.720">
    <property type="entry name" value="NAD(P)-binding Rossmann-like Domain"/>
    <property type="match status" value="2"/>
</dbReference>
<dbReference type="InterPro" id="IPR002347">
    <property type="entry name" value="SDR_fam"/>
</dbReference>
<dbReference type="InterPro" id="IPR036291">
    <property type="entry name" value="NAD(P)-bd_dom_sf"/>
</dbReference>
<dbReference type="SUPFAM" id="SSF51735">
    <property type="entry name" value="NAD(P)-binding Rossmann-fold domains"/>
    <property type="match status" value="1"/>
</dbReference>
<name>A0ABW3VD53_9PSEU</name>
<keyword evidence="3" id="KW-1185">Reference proteome</keyword>
<dbReference type="PANTHER" id="PTHR42879">
    <property type="entry name" value="3-OXOACYL-(ACYL-CARRIER-PROTEIN) REDUCTASE"/>
    <property type="match status" value="1"/>
</dbReference>
<sequence>MTSRRVLITGASKGIGRSVAERLAATGHRPMGIARRAPADFPGEFHVADLADREATAAALEAVVSGGTVDAVVNNVGLVALALLGSIDLDLGVPDELAAAICFLLSEDAGFITGQTIRVDGGGSGAA</sequence>
<accession>A0ABW3VD53</accession>
<gene>
    <name evidence="2" type="ORF">ACFQ34_07850</name>
</gene>
<evidence type="ECO:0000256" key="1">
    <source>
        <dbReference type="ARBA" id="ARBA00006484"/>
    </source>
</evidence>